<dbReference type="InterPro" id="IPR001763">
    <property type="entry name" value="Rhodanese-like_dom"/>
</dbReference>
<dbReference type="Gramene" id="Pp3c4_6690V3.5">
    <property type="protein sequence ID" value="Pp3c4_6690V3.5"/>
    <property type="gene ID" value="Pp3c4_6690"/>
</dbReference>
<dbReference type="Gramene" id="Pp3c4_6690V3.7">
    <property type="protein sequence ID" value="Pp3c4_6690V3.7"/>
    <property type="gene ID" value="Pp3c4_6690"/>
</dbReference>
<dbReference type="NCBIfam" id="TIGR00420">
    <property type="entry name" value="trmU"/>
    <property type="match status" value="1"/>
</dbReference>
<evidence type="ECO:0000256" key="4">
    <source>
        <dbReference type="ARBA" id="ARBA00022555"/>
    </source>
</evidence>
<dbReference type="SUPFAM" id="SSF52402">
    <property type="entry name" value="Adenine nucleotide alpha hydrolases-like"/>
    <property type="match status" value="1"/>
</dbReference>
<dbReference type="Gene3D" id="2.30.30.280">
    <property type="entry name" value="Adenine nucleotide alpha hydrolases-like domains"/>
    <property type="match status" value="1"/>
</dbReference>
<proteinExistence type="inferred from homology"/>
<keyword evidence="6" id="KW-0819">tRNA processing</keyword>
<keyword evidence="7" id="KW-0547">Nucleotide-binding</keyword>
<dbReference type="EC" id="2.8.1.14" evidence="3"/>
<dbReference type="PANTHER" id="PTHR11933">
    <property type="entry name" value="TRNA 5-METHYLAMINOMETHYL-2-THIOURIDYLATE -METHYLTRANSFERASE"/>
    <property type="match status" value="1"/>
</dbReference>
<dbReference type="Proteomes" id="UP000006727">
    <property type="component" value="Chromosome 4"/>
</dbReference>
<evidence type="ECO:0000256" key="11">
    <source>
        <dbReference type="ARBA" id="ARBA00049564"/>
    </source>
</evidence>
<dbReference type="FunFam" id="2.30.30.280:FF:000001">
    <property type="entry name" value="tRNA-specific 2-thiouridylase MnmA"/>
    <property type="match status" value="1"/>
</dbReference>
<dbReference type="EnsemblPlants" id="Pp3c4_6690V3.1">
    <property type="protein sequence ID" value="Pp3c4_6690V3.1"/>
    <property type="gene ID" value="Pp3c4_6690"/>
</dbReference>
<dbReference type="Pfam" id="PF20259">
    <property type="entry name" value="tRNA_Me_trans_M"/>
    <property type="match status" value="1"/>
</dbReference>
<evidence type="ECO:0000256" key="7">
    <source>
        <dbReference type="ARBA" id="ARBA00022741"/>
    </source>
</evidence>
<dbReference type="EMBL" id="ABEU02000004">
    <property type="protein sequence ID" value="PNR54966.1"/>
    <property type="molecule type" value="Genomic_DNA"/>
</dbReference>
<dbReference type="Gene3D" id="2.40.30.10">
    <property type="entry name" value="Translation factors"/>
    <property type="match status" value="1"/>
</dbReference>
<dbReference type="EnsemblPlants" id="Pp3c4_6690V3.6">
    <property type="protein sequence ID" value="Pp3c4_6690V3.6"/>
    <property type="gene ID" value="Pp3c4_6690"/>
</dbReference>
<evidence type="ECO:0000256" key="6">
    <source>
        <dbReference type="ARBA" id="ARBA00022694"/>
    </source>
</evidence>
<organism evidence="13">
    <name type="scientific">Physcomitrium patens</name>
    <name type="common">Spreading-leaved earth moss</name>
    <name type="synonym">Physcomitrella patens</name>
    <dbReference type="NCBI Taxonomy" id="3218"/>
    <lineage>
        <taxon>Eukaryota</taxon>
        <taxon>Viridiplantae</taxon>
        <taxon>Streptophyta</taxon>
        <taxon>Embryophyta</taxon>
        <taxon>Bryophyta</taxon>
        <taxon>Bryophytina</taxon>
        <taxon>Bryopsida</taxon>
        <taxon>Funariidae</taxon>
        <taxon>Funariales</taxon>
        <taxon>Funariaceae</taxon>
        <taxon>Physcomitrium</taxon>
    </lineage>
</organism>
<comment type="catalytic activity">
    <reaction evidence="11">
        <text>5-taurinomethyluridine(34) in tRNA + S-sulfanyl-L-cysteinyl-[protein] + AH2 + ATP = 5-taurinomethyl-2-thiouridine(34) in tRNA + L-cysteinyl-[protein] + A + AMP + diphosphate + H(+)</text>
        <dbReference type="Rhea" id="RHEA:47040"/>
        <dbReference type="Rhea" id="RHEA-COMP:10131"/>
        <dbReference type="Rhea" id="RHEA-COMP:11726"/>
        <dbReference type="Rhea" id="RHEA-COMP:11732"/>
        <dbReference type="Rhea" id="RHEA-COMP:11733"/>
        <dbReference type="ChEBI" id="CHEBI:13193"/>
        <dbReference type="ChEBI" id="CHEBI:15378"/>
        <dbReference type="ChEBI" id="CHEBI:17499"/>
        <dbReference type="ChEBI" id="CHEBI:29950"/>
        <dbReference type="ChEBI" id="CHEBI:30616"/>
        <dbReference type="ChEBI" id="CHEBI:33019"/>
        <dbReference type="ChEBI" id="CHEBI:61963"/>
        <dbReference type="ChEBI" id="CHEBI:87171"/>
        <dbReference type="ChEBI" id="CHEBI:87172"/>
        <dbReference type="ChEBI" id="CHEBI:456215"/>
        <dbReference type="EC" id="2.8.1.14"/>
    </reaction>
</comment>
<dbReference type="Gramene" id="Pp3c4_6690V3.6">
    <property type="protein sequence ID" value="Pp3c4_6690V3.6"/>
    <property type="gene ID" value="Pp3c4_6690"/>
</dbReference>
<dbReference type="PROSITE" id="PS50206">
    <property type="entry name" value="RHODANESE_3"/>
    <property type="match status" value="1"/>
</dbReference>
<reference evidence="14" key="3">
    <citation type="submission" date="2020-12" db="UniProtKB">
        <authorList>
            <consortium name="EnsemblPlants"/>
        </authorList>
    </citation>
    <scope>IDENTIFICATION</scope>
</reference>
<evidence type="ECO:0000256" key="5">
    <source>
        <dbReference type="ARBA" id="ARBA00022679"/>
    </source>
</evidence>
<reference evidence="13 15" key="2">
    <citation type="journal article" date="2018" name="Plant J.">
        <title>The Physcomitrella patens chromosome-scale assembly reveals moss genome structure and evolution.</title>
        <authorList>
            <person name="Lang D."/>
            <person name="Ullrich K.K."/>
            <person name="Murat F."/>
            <person name="Fuchs J."/>
            <person name="Jenkins J."/>
            <person name="Haas F.B."/>
            <person name="Piednoel M."/>
            <person name="Gundlach H."/>
            <person name="Van Bel M."/>
            <person name="Meyberg R."/>
            <person name="Vives C."/>
            <person name="Morata J."/>
            <person name="Symeonidi A."/>
            <person name="Hiss M."/>
            <person name="Muchero W."/>
            <person name="Kamisugi Y."/>
            <person name="Saleh O."/>
            <person name="Blanc G."/>
            <person name="Decker E.L."/>
            <person name="van Gessel N."/>
            <person name="Grimwood J."/>
            <person name="Hayes R.D."/>
            <person name="Graham S.W."/>
            <person name="Gunter L.E."/>
            <person name="McDaniel S.F."/>
            <person name="Hoernstein S.N.W."/>
            <person name="Larsson A."/>
            <person name="Li F.W."/>
            <person name="Perroud P.F."/>
            <person name="Phillips J."/>
            <person name="Ranjan P."/>
            <person name="Rokshar D.S."/>
            <person name="Rothfels C.J."/>
            <person name="Schneider L."/>
            <person name="Shu S."/>
            <person name="Stevenson D.W."/>
            <person name="Thummler F."/>
            <person name="Tillich M."/>
            <person name="Villarreal Aguilar J.C."/>
            <person name="Widiez T."/>
            <person name="Wong G.K."/>
            <person name="Wymore A."/>
            <person name="Zhang Y."/>
            <person name="Zimmer A.D."/>
            <person name="Quatrano R.S."/>
            <person name="Mayer K.F.X."/>
            <person name="Goodstein D."/>
            <person name="Casacuberta J.M."/>
            <person name="Vandepoele K."/>
            <person name="Reski R."/>
            <person name="Cuming A.C."/>
            <person name="Tuskan G.A."/>
            <person name="Maumus F."/>
            <person name="Salse J."/>
            <person name="Schmutz J."/>
            <person name="Rensing S.A."/>
        </authorList>
    </citation>
    <scope>NUCLEOTIDE SEQUENCE [LARGE SCALE GENOMIC DNA]</scope>
    <source>
        <strain evidence="14 15">cv. Gransden 2004</strain>
    </source>
</reference>
<keyword evidence="4" id="KW-0820">tRNA-binding</keyword>
<evidence type="ECO:0000259" key="12">
    <source>
        <dbReference type="PROSITE" id="PS50206"/>
    </source>
</evidence>
<dbReference type="InterPro" id="IPR046885">
    <property type="entry name" value="MnmA-like_C"/>
</dbReference>
<keyword evidence="8" id="KW-0067">ATP-binding</keyword>
<dbReference type="FunFam" id="3.40.50.620:FF:000115">
    <property type="entry name" value="tRNA-specific 2-thiouridylase MnmA"/>
    <property type="match status" value="1"/>
</dbReference>
<protein>
    <recommendedName>
        <fullName evidence="3">tRNA-5-taurinomethyluridine 2-sulfurtransferase</fullName>
        <ecNumber evidence="3">2.8.1.14</ecNumber>
    </recommendedName>
</protein>
<accession>A0A2K1KMH0</accession>
<keyword evidence="15" id="KW-1185">Reference proteome</keyword>
<evidence type="ECO:0000313" key="14">
    <source>
        <dbReference type="EnsemblPlants" id="Pp3c4_6690V3.1"/>
    </source>
</evidence>
<dbReference type="EnsemblPlants" id="Pp3c4_6690V3.7">
    <property type="protein sequence ID" value="Pp3c4_6690V3.7"/>
    <property type="gene ID" value="Pp3c4_6690"/>
</dbReference>
<evidence type="ECO:0000256" key="9">
    <source>
        <dbReference type="ARBA" id="ARBA00022884"/>
    </source>
</evidence>
<dbReference type="EnsemblPlants" id="Pp3c4_6690V3.5">
    <property type="protein sequence ID" value="Pp3c4_6690V3.5"/>
    <property type="gene ID" value="Pp3c4_6690"/>
</dbReference>
<evidence type="ECO:0000256" key="8">
    <source>
        <dbReference type="ARBA" id="ARBA00022840"/>
    </source>
</evidence>
<comment type="similarity">
    <text evidence="2">Belongs to the MnmA/TRMU family.</text>
</comment>
<dbReference type="InterPro" id="IPR023382">
    <property type="entry name" value="MnmA-like_central_sf"/>
</dbReference>
<dbReference type="InterPro" id="IPR004506">
    <property type="entry name" value="MnmA-like"/>
</dbReference>
<keyword evidence="9" id="KW-0694">RNA-binding</keyword>
<evidence type="ECO:0000256" key="1">
    <source>
        <dbReference type="ARBA" id="ARBA00003986"/>
    </source>
</evidence>
<evidence type="ECO:0000313" key="15">
    <source>
        <dbReference type="Proteomes" id="UP000006727"/>
    </source>
</evidence>
<dbReference type="GO" id="GO:0061708">
    <property type="term" value="F:tRNA-5-taurinomethyluridine 2-sulfurtransferase"/>
    <property type="evidence" value="ECO:0007669"/>
    <property type="project" value="UniProtKB-EC"/>
</dbReference>
<comment type="function">
    <text evidence="1">Catalyzes the 2-thiolation of uridine at the wobble position (U34) of mitochondrial tRNA(Lys), tRNA(Glu) and tRNA(Gln). Required for the formation of 5-taurinomethyl-2-thiouridine (tm5s2U) of mitochondrial tRNA(Lys), tRNA(Glu), and tRNA(Gln) at the wobble position. ATP is required to activate the C2 atom of the wobble base.</text>
</comment>
<evidence type="ECO:0000313" key="13">
    <source>
        <dbReference type="EMBL" id="PNR54966.1"/>
    </source>
</evidence>
<dbReference type="InterPro" id="IPR014729">
    <property type="entry name" value="Rossmann-like_a/b/a_fold"/>
</dbReference>
<dbReference type="Gramene" id="Pp3c4_6690V3.1">
    <property type="protein sequence ID" value="Pp3c4_6690V3.1"/>
    <property type="gene ID" value="Pp3c4_6690"/>
</dbReference>
<dbReference type="GO" id="GO:0002143">
    <property type="term" value="P:tRNA wobble position uridine thiolation"/>
    <property type="evidence" value="ECO:0000318"/>
    <property type="project" value="GO_Central"/>
</dbReference>
<gene>
    <name evidence="14" type="primary">LOC112280806</name>
    <name evidence="13" type="ORF">PHYPA_005859</name>
</gene>
<evidence type="ECO:0000256" key="2">
    <source>
        <dbReference type="ARBA" id="ARBA00006191"/>
    </source>
</evidence>
<dbReference type="NCBIfam" id="NF001138">
    <property type="entry name" value="PRK00143.1"/>
    <property type="match status" value="1"/>
</dbReference>
<dbReference type="Gene3D" id="3.40.50.620">
    <property type="entry name" value="HUPs"/>
    <property type="match status" value="1"/>
</dbReference>
<dbReference type="GO" id="GO:0000049">
    <property type="term" value="F:tRNA binding"/>
    <property type="evidence" value="ECO:0007669"/>
    <property type="project" value="UniProtKB-KW"/>
</dbReference>
<dbReference type="AlphaFoldDB" id="A0A2K1KMH0"/>
<dbReference type="PANTHER" id="PTHR11933:SF5">
    <property type="entry name" value="MITOCHONDRIAL TRNA-SPECIFIC 2-THIOURIDYLASE 1"/>
    <property type="match status" value="1"/>
</dbReference>
<dbReference type="CDD" id="cd01998">
    <property type="entry name" value="MnmA_TRMU-like"/>
    <property type="match status" value="1"/>
</dbReference>
<keyword evidence="5" id="KW-0808">Transferase</keyword>
<dbReference type="GO" id="GO:0005524">
    <property type="term" value="F:ATP binding"/>
    <property type="evidence" value="ECO:0007669"/>
    <property type="project" value="UniProtKB-KW"/>
</dbReference>
<sequence length="471" mass="51522">MMFGHGGRRLVYPFKRMLAHVLLGGGQANHSTSRGSYAACKFGAAYSSLRERRGVVAVGISGGVDSSIAALLLQRQGYEVFGVYMRNWDARDEAGGGHCSADQDYEDAQRVCEHLGIKLHHLDYQKKYWTQVFENFTQKFAMGLTPNPDLDCNQHIKFDALLENALQMGADKFATGHYARLSRPQCGGPVQLLRGIDEDKDQSYFLASVGSAAFERVLFPLGGLTKAQVRDLALSEGLVTATKRSSAGICFVGRRKFRDFISEYVEMEPGPFVCVDGNTHLGLHTGIAAYTHGQRAGISGVPKPFYVVGKDVQNNVVYVAMGADHPALFCTSAVAGDPFWISGSPPKQLQDGQPLTCMFKARYRQSLERCTVCFLDSKNEVAVSQSMGVAGKHTSEFRSSDFCRPPHTLEEGTGLLQIRFEEPTRAITPGQALVLYDGDVCLGASVIAYPGPSLFEHNQLQEELIQASVNI</sequence>
<keyword evidence="10" id="KW-1015">Disulfide bond</keyword>
<dbReference type="Pfam" id="PF03054">
    <property type="entry name" value="tRNA_Me_trans"/>
    <property type="match status" value="1"/>
</dbReference>
<name>A0A2K1KMH0_PHYPA</name>
<evidence type="ECO:0000256" key="10">
    <source>
        <dbReference type="ARBA" id="ARBA00023157"/>
    </source>
</evidence>
<dbReference type="InterPro" id="IPR046884">
    <property type="entry name" value="MnmA-like_central"/>
</dbReference>
<dbReference type="STRING" id="3218.A0A2K1KMH0"/>
<evidence type="ECO:0000256" key="3">
    <source>
        <dbReference type="ARBA" id="ARBA00011953"/>
    </source>
</evidence>
<feature type="domain" description="Rhodanese" evidence="12">
    <location>
        <begin position="55"/>
        <end position="100"/>
    </location>
</feature>
<dbReference type="Pfam" id="PF20258">
    <property type="entry name" value="tRNA_Me_trans_C"/>
    <property type="match status" value="1"/>
</dbReference>
<reference evidence="13 15" key="1">
    <citation type="journal article" date="2008" name="Science">
        <title>The Physcomitrella genome reveals evolutionary insights into the conquest of land by plants.</title>
        <authorList>
            <person name="Rensing S."/>
            <person name="Lang D."/>
            <person name="Zimmer A."/>
            <person name="Terry A."/>
            <person name="Salamov A."/>
            <person name="Shapiro H."/>
            <person name="Nishiyama T."/>
            <person name="Perroud P.-F."/>
            <person name="Lindquist E."/>
            <person name="Kamisugi Y."/>
            <person name="Tanahashi T."/>
            <person name="Sakakibara K."/>
            <person name="Fujita T."/>
            <person name="Oishi K."/>
            <person name="Shin-I T."/>
            <person name="Kuroki Y."/>
            <person name="Toyoda A."/>
            <person name="Suzuki Y."/>
            <person name="Hashimoto A."/>
            <person name="Yamaguchi K."/>
            <person name="Sugano A."/>
            <person name="Kohara Y."/>
            <person name="Fujiyama A."/>
            <person name="Anterola A."/>
            <person name="Aoki S."/>
            <person name="Ashton N."/>
            <person name="Barbazuk W.B."/>
            <person name="Barker E."/>
            <person name="Bennetzen J."/>
            <person name="Bezanilla M."/>
            <person name="Blankenship R."/>
            <person name="Cho S.H."/>
            <person name="Dutcher S."/>
            <person name="Estelle M."/>
            <person name="Fawcett J.A."/>
            <person name="Gundlach H."/>
            <person name="Hanada K."/>
            <person name="Heyl A."/>
            <person name="Hicks K.A."/>
            <person name="Hugh J."/>
            <person name="Lohr M."/>
            <person name="Mayer K."/>
            <person name="Melkozernov A."/>
            <person name="Murata T."/>
            <person name="Nelson D."/>
            <person name="Pils B."/>
            <person name="Prigge M."/>
            <person name="Reiss B."/>
            <person name="Renner T."/>
            <person name="Rombauts S."/>
            <person name="Rushton P."/>
            <person name="Sanderfoot A."/>
            <person name="Schween G."/>
            <person name="Shiu S.-H."/>
            <person name="Stueber K."/>
            <person name="Theodoulou F.L."/>
            <person name="Tu H."/>
            <person name="Van de Peer Y."/>
            <person name="Verrier P.J."/>
            <person name="Waters E."/>
            <person name="Wood A."/>
            <person name="Yang L."/>
            <person name="Cove D."/>
            <person name="Cuming A."/>
            <person name="Hasebe M."/>
            <person name="Lucas S."/>
            <person name="Mishler D.B."/>
            <person name="Reski R."/>
            <person name="Grigoriev I."/>
            <person name="Quatrano R.S."/>
            <person name="Boore J.L."/>
        </authorList>
    </citation>
    <scope>NUCLEOTIDE SEQUENCE [LARGE SCALE GENOMIC DNA]</scope>
    <source>
        <strain evidence="14 15">cv. Gransden 2004</strain>
    </source>
</reference>
<dbReference type="PaxDb" id="3218-PP1S143_16V6.1"/>
<dbReference type="HAMAP" id="MF_00144">
    <property type="entry name" value="tRNA_thiouridyl_MnmA"/>
    <property type="match status" value="1"/>
</dbReference>